<evidence type="ECO:0000313" key="2">
    <source>
        <dbReference type="EMBL" id="SLN23461.1"/>
    </source>
</evidence>
<sequence length="339" mass="34283">MKFGAAPVTEAEGAILAHSLRLGDGRLRKGVVLNAEHIATLRDAGISEVSVARLESGDIHEDEAAQVLAKALCEGAGSIHCTAPFTGRVNLIADGPGVVLIDAARIDAANAVDPMITVATVAPFHQLQAGGMAATVKIIAYGVSGTALNAAADHAHGAIRFAGPVYGSASLILTEIPGGPGDKGIDAVENRLKGLGMRLCETLRCAHDEAALAEAIGQAQGDVVLILTASATSDPHDTAPGALIRAGGRIERFGLPVDPGNLLFLGDIGGRPVIGLPGSARSPVLHGADWVLARVACGVALDSAAMAAMGVGGLLKEIPTRPQPRQPGAGRAPRTDGTN</sequence>
<evidence type="ECO:0000256" key="1">
    <source>
        <dbReference type="SAM" id="MobiDB-lite"/>
    </source>
</evidence>
<keyword evidence="3" id="KW-1185">Reference proteome</keyword>
<dbReference type="UniPathway" id="UPA00344"/>
<dbReference type="CDD" id="cd03522">
    <property type="entry name" value="MoeA_like"/>
    <property type="match status" value="1"/>
</dbReference>
<protein>
    <submittedName>
        <fullName evidence="2">Uncharacterized protein</fullName>
    </submittedName>
</protein>
<dbReference type="OrthoDB" id="9779263at2"/>
<evidence type="ECO:0000313" key="3">
    <source>
        <dbReference type="Proteomes" id="UP000193207"/>
    </source>
</evidence>
<dbReference type="SUPFAM" id="SSF53218">
    <property type="entry name" value="Molybdenum cofactor biosynthesis proteins"/>
    <property type="match status" value="1"/>
</dbReference>
<accession>A0A1X6YJR0</accession>
<gene>
    <name evidence="2" type="ORF">ROH8110_00950</name>
</gene>
<dbReference type="InterPro" id="IPR036425">
    <property type="entry name" value="MoaB/Mog-like_dom_sf"/>
</dbReference>
<organism evidence="2 3">
    <name type="scientific">Roseovarius halotolerans</name>
    <dbReference type="NCBI Taxonomy" id="505353"/>
    <lineage>
        <taxon>Bacteria</taxon>
        <taxon>Pseudomonadati</taxon>
        <taxon>Pseudomonadota</taxon>
        <taxon>Alphaproteobacteria</taxon>
        <taxon>Rhodobacterales</taxon>
        <taxon>Roseobacteraceae</taxon>
        <taxon>Roseovarius</taxon>
    </lineage>
</organism>
<proteinExistence type="predicted"/>
<dbReference type="EMBL" id="FWFU01000001">
    <property type="protein sequence ID" value="SLN23461.1"/>
    <property type="molecule type" value="Genomic_DNA"/>
</dbReference>
<reference evidence="2 3" key="1">
    <citation type="submission" date="2017-03" db="EMBL/GenBank/DDBJ databases">
        <authorList>
            <person name="Afonso C.L."/>
            <person name="Miller P.J."/>
            <person name="Scott M.A."/>
            <person name="Spackman E."/>
            <person name="Goraichik I."/>
            <person name="Dimitrov K.M."/>
            <person name="Suarez D.L."/>
            <person name="Swayne D.E."/>
        </authorList>
    </citation>
    <scope>NUCLEOTIDE SEQUENCE [LARGE SCALE GENOMIC DNA]</scope>
    <source>
        <strain evidence="2 3">CECT 8110</strain>
    </source>
</reference>
<dbReference type="RefSeq" id="WP_085816545.1">
    <property type="nucleotide sequence ID" value="NZ_FWFU01000001.1"/>
</dbReference>
<dbReference type="Gene3D" id="3.40.980.10">
    <property type="entry name" value="MoaB/Mog-like domain"/>
    <property type="match status" value="1"/>
</dbReference>
<name>A0A1X6YJR0_9RHOB</name>
<dbReference type="AlphaFoldDB" id="A0A1X6YJR0"/>
<dbReference type="Proteomes" id="UP000193207">
    <property type="component" value="Unassembled WGS sequence"/>
</dbReference>
<feature type="region of interest" description="Disordered" evidence="1">
    <location>
        <begin position="317"/>
        <end position="339"/>
    </location>
</feature>